<reference evidence="1 2" key="1">
    <citation type="journal article" date="2020" name="Genome Biol. Evol.">
        <title>Rhizobium dioscoreae sp. nov., a plant growth-promoting bacterium isolated from yam (Dioscorea species).</title>
        <authorList>
            <person name="Ouyabe M."/>
            <person name="Tanaka N."/>
            <person name="Shiwa Y."/>
            <person name="Fujita N."/>
            <person name="Kikuno H."/>
            <person name="Babil P."/>
            <person name="Shiwachi H."/>
        </authorList>
    </citation>
    <scope>NUCLEOTIDE SEQUENCE [LARGE SCALE GENOMIC DNA]</scope>
    <source>
        <strain evidence="1 2">S-93</strain>
    </source>
</reference>
<keyword evidence="2" id="KW-1185">Reference proteome</keyword>
<comment type="caution">
    <text evidence="1">The sequence shown here is derived from an EMBL/GenBank/DDBJ whole genome shotgun (WGS) entry which is preliminary data.</text>
</comment>
<evidence type="ECO:0000313" key="1">
    <source>
        <dbReference type="EMBL" id="GES53211.1"/>
    </source>
</evidence>
<proteinExistence type="predicted"/>
<organism evidence="1 2">
    <name type="scientific">Rhizobium dioscoreae</name>
    <dbReference type="NCBI Taxonomy" id="2653122"/>
    <lineage>
        <taxon>Bacteria</taxon>
        <taxon>Pseudomonadati</taxon>
        <taxon>Pseudomonadota</taxon>
        <taxon>Alphaproteobacteria</taxon>
        <taxon>Hyphomicrobiales</taxon>
        <taxon>Rhizobiaceae</taxon>
        <taxon>Rhizobium/Agrobacterium group</taxon>
        <taxon>Rhizobium</taxon>
    </lineage>
</organism>
<name>A0ABQ0ZD22_9HYPH</name>
<accession>A0ABQ0ZD22</accession>
<gene>
    <name evidence="1" type="ORF">RsS93_58250</name>
</gene>
<dbReference type="Proteomes" id="UP000390335">
    <property type="component" value="Unassembled WGS sequence"/>
</dbReference>
<dbReference type="EMBL" id="BLAJ01000015">
    <property type="protein sequence ID" value="GES53211.1"/>
    <property type="molecule type" value="Genomic_DNA"/>
</dbReference>
<protein>
    <submittedName>
        <fullName evidence="1">Uncharacterized protein</fullName>
    </submittedName>
</protein>
<evidence type="ECO:0000313" key="2">
    <source>
        <dbReference type="Proteomes" id="UP000390335"/>
    </source>
</evidence>
<sequence length="71" mass="8191">MGGGIKFGCGPFGECAYSIWYRWRCKQRQRIKTNTQRQVLETKIRERVCETNFVEGFVVPNDGVSEPAYQA</sequence>